<protein>
    <submittedName>
        <fullName evidence="6">Uncharacterized protein</fullName>
    </submittedName>
</protein>
<dbReference type="Gene3D" id="3.30.2350.10">
    <property type="entry name" value="Pseudouridine synthase"/>
    <property type="match status" value="1"/>
</dbReference>
<dbReference type="VEuPathDB" id="AmoebaDB:NfTy_066130"/>
<evidence type="ECO:0000259" key="5">
    <source>
        <dbReference type="SMART" id="SM01136"/>
    </source>
</evidence>
<dbReference type="GO" id="GO:0003723">
    <property type="term" value="F:RNA binding"/>
    <property type="evidence" value="ECO:0007669"/>
    <property type="project" value="InterPro"/>
</dbReference>
<keyword evidence="2" id="KW-0413">Isomerase</keyword>
<dbReference type="InterPro" id="IPR015947">
    <property type="entry name" value="PUA-like_sf"/>
</dbReference>
<comment type="similarity">
    <text evidence="1">Belongs to the pseudouridine synthase TruB family.</text>
</comment>
<dbReference type="SMART" id="SM01136">
    <property type="entry name" value="DKCLD"/>
    <property type="match status" value="1"/>
</dbReference>
<feature type="region of interest" description="Disordered" evidence="3">
    <location>
        <begin position="1"/>
        <end position="31"/>
    </location>
</feature>
<dbReference type="EMBL" id="VFQX01000044">
    <property type="protein sequence ID" value="KAF0975432.1"/>
    <property type="molecule type" value="Genomic_DNA"/>
</dbReference>
<dbReference type="Pfam" id="PF08068">
    <property type="entry name" value="DKCLD"/>
    <property type="match status" value="1"/>
</dbReference>
<feature type="domain" description="PUA" evidence="4">
    <location>
        <begin position="285"/>
        <end position="359"/>
    </location>
</feature>
<dbReference type="GO" id="GO:0009982">
    <property type="term" value="F:pseudouridine synthase activity"/>
    <property type="evidence" value="ECO:0007669"/>
    <property type="project" value="InterPro"/>
</dbReference>
<dbReference type="OMA" id="KYGRTNE"/>
<dbReference type="InterPro" id="IPR004521">
    <property type="entry name" value="Uncharacterised_CHP00451"/>
</dbReference>
<dbReference type="GO" id="GO:1990481">
    <property type="term" value="P:mRNA pseudouridine synthesis"/>
    <property type="evidence" value="ECO:0007669"/>
    <property type="project" value="TreeGrafter"/>
</dbReference>
<dbReference type="InterPro" id="IPR004802">
    <property type="entry name" value="tRNA_PsdUridine_synth_B_fam"/>
</dbReference>
<evidence type="ECO:0000256" key="2">
    <source>
        <dbReference type="ARBA" id="ARBA00023235"/>
    </source>
</evidence>
<sequence>MGKKDKSSSSSSSKTKSSSEEQSQLPTNLEVKKTDSSEFPLLLKNFDELNARTGHYTPIPAGNTPTKRKLDEYLKYGVINLDKPANPSSHEIVAWVKKILEVEKTGHSGTLDPKVTGCLIVCLNRATRLVKSQQGAGKEYVSILKLNGEVQGGVRAVEEALKTLTGAVFQMPPEVSAVKRQLRIRSIYDVKLFEFDPKSNMAVFWVKCQAGTYIRTLCDHLGLLLGTGGSMFELRRVKSGALSEKDFLYTMHDVLDAQYLYKTNGDESYLRRIVKPLEILLVKYKRIIVKDSAVNSICFGAQLMIPGVLRFDDSIETGEEVVLVTTKGEAIGIAYAVMTSIQIQSMEYGVVCKTKRVIMDRNTYPRRWGLGPVSKLKKELIQQGKLDKFGQPNETTPDIWLNNYRDVSANKWFFLQKPAINAALGKKSERQEVLDQIKPKSVGGNQQQESKSKKIDLKKSTPKKVEPVQEDDEDEKKRKRKEEESSESEQESNNGKNSSSSDSSDSDSSDDEAPKKKKK</sequence>
<dbReference type="GO" id="GO:0031120">
    <property type="term" value="P:snRNA pseudouridine synthesis"/>
    <property type="evidence" value="ECO:0007669"/>
    <property type="project" value="TreeGrafter"/>
</dbReference>
<dbReference type="InterPro" id="IPR002478">
    <property type="entry name" value="PUA"/>
</dbReference>
<keyword evidence="7" id="KW-1185">Reference proteome</keyword>
<dbReference type="NCBIfam" id="TIGR00425">
    <property type="entry name" value="CBF5"/>
    <property type="match status" value="1"/>
</dbReference>
<dbReference type="SUPFAM" id="SSF88697">
    <property type="entry name" value="PUA domain-like"/>
    <property type="match status" value="1"/>
</dbReference>
<dbReference type="GO" id="GO:0031118">
    <property type="term" value="P:rRNA pseudouridine synthesis"/>
    <property type="evidence" value="ECO:0007669"/>
    <property type="project" value="TreeGrafter"/>
</dbReference>
<evidence type="ECO:0000259" key="4">
    <source>
        <dbReference type="SMART" id="SM00359"/>
    </source>
</evidence>
<dbReference type="Gene3D" id="2.30.130.10">
    <property type="entry name" value="PUA domain"/>
    <property type="match status" value="1"/>
</dbReference>
<dbReference type="OrthoDB" id="10250002at2759"/>
<dbReference type="InterPro" id="IPR036974">
    <property type="entry name" value="PUA_sf"/>
</dbReference>
<dbReference type="GeneID" id="68112644"/>
<feature type="compositionally biased region" description="Low complexity" evidence="3">
    <location>
        <begin position="491"/>
        <end position="503"/>
    </location>
</feature>
<proteinExistence type="inferred from homology"/>
<dbReference type="Proteomes" id="UP000444721">
    <property type="component" value="Unassembled WGS sequence"/>
</dbReference>
<dbReference type="VEuPathDB" id="AmoebaDB:FDP41_005426"/>
<dbReference type="Pfam" id="PF01472">
    <property type="entry name" value="PUA"/>
    <property type="match status" value="1"/>
</dbReference>
<feature type="region of interest" description="Disordered" evidence="3">
    <location>
        <begin position="436"/>
        <end position="519"/>
    </location>
</feature>
<evidence type="ECO:0000313" key="6">
    <source>
        <dbReference type="EMBL" id="KAF0975432.1"/>
    </source>
</evidence>
<dbReference type="PROSITE" id="PS50890">
    <property type="entry name" value="PUA"/>
    <property type="match status" value="1"/>
</dbReference>
<dbReference type="CDD" id="cd02572">
    <property type="entry name" value="PseudoU_synth_hDyskerin"/>
    <property type="match status" value="1"/>
</dbReference>
<dbReference type="PANTHER" id="PTHR23127">
    <property type="entry name" value="CENTROMERE/MICROTUBULE BINDING PROTEIN CBF5"/>
    <property type="match status" value="1"/>
</dbReference>
<organism evidence="6 7">
    <name type="scientific">Naegleria fowleri</name>
    <name type="common">Brain eating amoeba</name>
    <dbReference type="NCBI Taxonomy" id="5763"/>
    <lineage>
        <taxon>Eukaryota</taxon>
        <taxon>Discoba</taxon>
        <taxon>Heterolobosea</taxon>
        <taxon>Tetramitia</taxon>
        <taxon>Eutetramitia</taxon>
        <taxon>Vahlkampfiidae</taxon>
        <taxon>Naegleria</taxon>
    </lineage>
</organism>
<dbReference type="InterPro" id="IPR002501">
    <property type="entry name" value="PsdUridine_synth_N"/>
</dbReference>
<dbReference type="InterPro" id="IPR012960">
    <property type="entry name" value="Dyskerin-like"/>
</dbReference>
<dbReference type="FunFam" id="3.30.2350.10:FF:000001">
    <property type="entry name" value="H/ACA ribonucleoprotein complex subunit CBF5"/>
    <property type="match status" value="1"/>
</dbReference>
<dbReference type="Pfam" id="PF01509">
    <property type="entry name" value="TruB_N"/>
    <property type="match status" value="1"/>
</dbReference>
<dbReference type="InterPro" id="IPR032819">
    <property type="entry name" value="TruB_C"/>
</dbReference>
<dbReference type="InterPro" id="IPR020103">
    <property type="entry name" value="PsdUridine_synth_cat_dom_sf"/>
</dbReference>
<comment type="caution">
    <text evidence="6">The sequence shown here is derived from an EMBL/GenBank/DDBJ whole genome shotgun (WGS) entry which is preliminary data.</text>
</comment>
<evidence type="ECO:0000256" key="1">
    <source>
        <dbReference type="ARBA" id="ARBA00008999"/>
    </source>
</evidence>
<feature type="domain" description="Dyskerin-like" evidence="5">
    <location>
        <begin position="35"/>
        <end position="93"/>
    </location>
</feature>
<accession>A0A6A5BKM8</accession>
<dbReference type="AlphaFoldDB" id="A0A6A5BKM8"/>
<dbReference type="CDD" id="cd21148">
    <property type="entry name" value="PUA_Cbf5"/>
    <property type="match status" value="1"/>
</dbReference>
<dbReference type="GO" id="GO:0000495">
    <property type="term" value="P:box H/ACA sno(s)RNA 3'-end processing"/>
    <property type="evidence" value="ECO:0007669"/>
    <property type="project" value="TreeGrafter"/>
</dbReference>
<dbReference type="Pfam" id="PF16198">
    <property type="entry name" value="TruB_C_2"/>
    <property type="match status" value="1"/>
</dbReference>
<name>A0A6A5BKM8_NAEFO</name>
<dbReference type="NCBIfam" id="TIGR00451">
    <property type="entry name" value="unchar_dom_2"/>
    <property type="match status" value="1"/>
</dbReference>
<dbReference type="VEuPathDB" id="AmoebaDB:NF0014750"/>
<dbReference type="RefSeq" id="XP_044560145.1">
    <property type="nucleotide sequence ID" value="XM_044708949.1"/>
</dbReference>
<feature type="compositionally biased region" description="Basic and acidic residues" evidence="3">
    <location>
        <begin position="450"/>
        <end position="467"/>
    </location>
</feature>
<evidence type="ECO:0000313" key="7">
    <source>
        <dbReference type="Proteomes" id="UP000444721"/>
    </source>
</evidence>
<evidence type="ECO:0000256" key="3">
    <source>
        <dbReference type="SAM" id="MobiDB-lite"/>
    </source>
</evidence>
<dbReference type="GO" id="GO:0031429">
    <property type="term" value="C:box H/ACA snoRNP complex"/>
    <property type="evidence" value="ECO:0007669"/>
    <property type="project" value="TreeGrafter"/>
</dbReference>
<gene>
    <name evidence="6" type="ORF">FDP41_005426</name>
</gene>
<dbReference type="PANTHER" id="PTHR23127:SF0">
    <property type="entry name" value="H_ACA RIBONUCLEOPROTEIN COMPLEX SUBUNIT DKC1"/>
    <property type="match status" value="1"/>
</dbReference>
<dbReference type="SMART" id="SM00359">
    <property type="entry name" value="PUA"/>
    <property type="match status" value="1"/>
</dbReference>
<dbReference type="SUPFAM" id="SSF55120">
    <property type="entry name" value="Pseudouridine synthase"/>
    <property type="match status" value="1"/>
</dbReference>
<dbReference type="NCBIfam" id="NF003280">
    <property type="entry name" value="PRK04270.1"/>
    <property type="match status" value="1"/>
</dbReference>
<reference evidence="6 7" key="1">
    <citation type="journal article" date="2019" name="Sci. Rep.">
        <title>Nanopore sequencing improves the draft genome of the human pathogenic amoeba Naegleria fowleri.</title>
        <authorList>
            <person name="Liechti N."/>
            <person name="Schurch N."/>
            <person name="Bruggmann R."/>
            <person name="Wittwer M."/>
        </authorList>
    </citation>
    <scope>NUCLEOTIDE SEQUENCE [LARGE SCALE GENOMIC DNA]</scope>
    <source>
        <strain evidence="6 7">ATCC 30894</strain>
    </source>
</reference>